<evidence type="ECO:0000313" key="4">
    <source>
        <dbReference type="Proteomes" id="UP000829504"/>
    </source>
</evidence>
<dbReference type="EMBL" id="CP094242">
    <property type="protein sequence ID" value="UNV87536.1"/>
    <property type="molecule type" value="Genomic_DNA"/>
</dbReference>
<dbReference type="Proteomes" id="UP000829504">
    <property type="component" value="Chromosome"/>
</dbReference>
<organism evidence="1 3">
    <name type="scientific">Morococcus cerebrosus</name>
    <dbReference type="NCBI Taxonomy" id="1056807"/>
    <lineage>
        <taxon>Bacteria</taxon>
        <taxon>Pseudomonadati</taxon>
        <taxon>Pseudomonadota</taxon>
        <taxon>Betaproteobacteria</taxon>
        <taxon>Neisseriales</taxon>
        <taxon>Neisseriaceae</taxon>
        <taxon>Morococcus</taxon>
    </lineage>
</organism>
<reference evidence="2 4" key="2">
    <citation type="submission" date="2022-03" db="EMBL/GenBank/DDBJ databases">
        <title>Genome sequencing of Morococcus cerebrosus.</title>
        <authorList>
            <person name="Baek M.-G."/>
            <person name="Yi H."/>
        </authorList>
    </citation>
    <scope>NUCLEOTIDE SEQUENCE [LARGE SCALE GENOMIC DNA]</scope>
    <source>
        <strain evidence="2 4">CIP 81.93</strain>
    </source>
</reference>
<dbReference type="RefSeq" id="WP_242883719.1">
    <property type="nucleotide sequence ID" value="NZ_CP094242.1"/>
</dbReference>
<evidence type="ECO:0000313" key="3">
    <source>
        <dbReference type="Proteomes" id="UP000031390"/>
    </source>
</evidence>
<proteinExistence type="predicted"/>
<accession>A0A0C1GXX5</accession>
<dbReference type="EMBL" id="JUFZ01000024">
    <property type="protein sequence ID" value="KIC11055.1"/>
    <property type="molecule type" value="Genomic_DNA"/>
</dbReference>
<name>A0A0C1GXX5_9NEIS</name>
<keyword evidence="4" id="KW-1185">Reference proteome</keyword>
<evidence type="ECO:0000313" key="2">
    <source>
        <dbReference type="EMBL" id="UNV87536.1"/>
    </source>
</evidence>
<dbReference type="AlphaFoldDB" id="A0A0C1GXX5"/>
<protein>
    <submittedName>
        <fullName evidence="1">Uncharacterized protein</fullName>
    </submittedName>
</protein>
<evidence type="ECO:0000313" key="1">
    <source>
        <dbReference type="EMBL" id="KIC11055.1"/>
    </source>
</evidence>
<sequence>MENTQTVNNPNTGMVDVVTDLKKYPKNLKKIHFDQFNPDSLVRELHSK</sequence>
<reference evidence="1 3" key="1">
    <citation type="submission" date="2014-12" db="EMBL/GenBank/DDBJ databases">
        <title>Genome sequence of Morococcus cerebrosus.</title>
        <authorList>
            <person name="Shin S.-K."/>
            <person name="Yi H."/>
        </authorList>
    </citation>
    <scope>NUCLEOTIDE SEQUENCE [LARGE SCALE GENOMIC DNA]</scope>
    <source>
        <strain evidence="1 3">CIP 81.93</strain>
    </source>
</reference>
<gene>
    <name evidence="1" type="ORF">MCC93_06160</name>
    <name evidence="2" type="ORF">MON37_00880</name>
</gene>
<dbReference type="Proteomes" id="UP000031390">
    <property type="component" value="Unassembled WGS sequence"/>
</dbReference>